<keyword evidence="2" id="KW-0732">Signal</keyword>
<dbReference type="GO" id="GO:0017089">
    <property type="term" value="F:glycolipid transfer activity"/>
    <property type="evidence" value="ECO:0007669"/>
    <property type="project" value="TreeGrafter"/>
</dbReference>
<dbReference type="GO" id="GO:0009279">
    <property type="term" value="C:cell outer membrane"/>
    <property type="evidence" value="ECO:0007669"/>
    <property type="project" value="TreeGrafter"/>
</dbReference>
<keyword evidence="3" id="KW-0574">Periplasm</keyword>
<evidence type="ECO:0000313" key="6">
    <source>
        <dbReference type="Proteomes" id="UP001227162"/>
    </source>
</evidence>
<dbReference type="EMBL" id="JANFFA010000002">
    <property type="protein sequence ID" value="MDQ2094277.1"/>
    <property type="molecule type" value="Genomic_DNA"/>
</dbReference>
<keyword evidence="1" id="KW-0813">Transport</keyword>
<dbReference type="AlphaFoldDB" id="A0AAJ1UDV5"/>
<keyword evidence="6" id="KW-1185">Reference proteome</keyword>
<name>A0AAJ1UDV5_9RHOB</name>
<evidence type="ECO:0000256" key="1">
    <source>
        <dbReference type="ARBA" id="ARBA00022448"/>
    </source>
</evidence>
<gene>
    <name evidence="5" type="primary">lptA</name>
    <name evidence="5" type="ORF">NOI20_09155</name>
</gene>
<accession>A0AAJ1UDV5</accession>
<dbReference type="Pfam" id="PF03968">
    <property type="entry name" value="LptD_N"/>
    <property type="match status" value="1"/>
</dbReference>
<sequence>MSLAQGANIAFGSSKEDTSQPVEVTADNLSVDQNNGTAVFTGNVVIGQGAMRLSAARVQVYYAEDGTRISRLAATGGVTLVSGDDAAEAARADYNIDNGNIVMTGDVLLVQKGTALTSDKMSVNIAAGTAQMQGRVKTVLQPNE</sequence>
<evidence type="ECO:0000313" key="5">
    <source>
        <dbReference type="EMBL" id="MDQ2094277.1"/>
    </source>
</evidence>
<dbReference type="GO" id="GO:0001530">
    <property type="term" value="F:lipopolysaccharide binding"/>
    <property type="evidence" value="ECO:0007669"/>
    <property type="project" value="InterPro"/>
</dbReference>
<dbReference type="InterPro" id="IPR005653">
    <property type="entry name" value="OstA-like_N"/>
</dbReference>
<reference evidence="5" key="2">
    <citation type="submission" date="2023-04" db="EMBL/GenBank/DDBJ databases">
        <title>'Rhodoalgimonas zhirmunskyi' gen. nov., isolated from a red alga.</title>
        <authorList>
            <person name="Nedashkovskaya O.I."/>
            <person name="Otstavnykh N.Y."/>
            <person name="Bystritskaya E.P."/>
            <person name="Balabanova L.A."/>
            <person name="Isaeva M.P."/>
        </authorList>
    </citation>
    <scope>NUCLEOTIDE SEQUENCE</scope>
    <source>
        <strain evidence="5">10Alg 79</strain>
    </source>
</reference>
<dbReference type="Gene3D" id="2.60.450.10">
    <property type="entry name" value="Lipopolysaccharide (LPS) transport protein A like domain"/>
    <property type="match status" value="1"/>
</dbReference>
<dbReference type="GO" id="GO:0030288">
    <property type="term" value="C:outer membrane-bounded periplasmic space"/>
    <property type="evidence" value="ECO:0007669"/>
    <property type="project" value="TreeGrafter"/>
</dbReference>
<proteinExistence type="predicted"/>
<evidence type="ECO:0000259" key="4">
    <source>
        <dbReference type="Pfam" id="PF03968"/>
    </source>
</evidence>
<comment type="caution">
    <text evidence="5">The sequence shown here is derived from an EMBL/GenBank/DDBJ whole genome shotgun (WGS) entry which is preliminary data.</text>
</comment>
<feature type="domain" description="Organic solvent tolerance-like N-terminal" evidence="4">
    <location>
        <begin position="23"/>
        <end position="128"/>
    </location>
</feature>
<dbReference type="PANTHER" id="PTHR36504:SF1">
    <property type="entry name" value="LIPOPOLYSACCHARIDE EXPORT SYSTEM PROTEIN LPTA"/>
    <property type="match status" value="1"/>
</dbReference>
<protein>
    <submittedName>
        <fullName evidence="5">Lipopolysaccharide transport periplasmic protein LptA</fullName>
    </submittedName>
</protein>
<dbReference type="PANTHER" id="PTHR36504">
    <property type="entry name" value="LIPOPOLYSACCHARIDE EXPORT SYSTEM PROTEIN LPTA"/>
    <property type="match status" value="1"/>
</dbReference>
<evidence type="ECO:0000256" key="2">
    <source>
        <dbReference type="ARBA" id="ARBA00022729"/>
    </source>
</evidence>
<evidence type="ECO:0000256" key="3">
    <source>
        <dbReference type="ARBA" id="ARBA00022764"/>
    </source>
</evidence>
<reference evidence="5" key="1">
    <citation type="submission" date="2022-07" db="EMBL/GenBank/DDBJ databases">
        <authorList>
            <person name="Otstavnykh N."/>
            <person name="Isaeva M."/>
            <person name="Bystritskaya E."/>
        </authorList>
    </citation>
    <scope>NUCLEOTIDE SEQUENCE</scope>
    <source>
        <strain evidence="5">10Alg 79</strain>
    </source>
</reference>
<organism evidence="5 6">
    <name type="scientific">Rhodalgimonas zhirmunskyi</name>
    <dbReference type="NCBI Taxonomy" id="2964767"/>
    <lineage>
        <taxon>Bacteria</taxon>
        <taxon>Pseudomonadati</taxon>
        <taxon>Pseudomonadota</taxon>
        <taxon>Alphaproteobacteria</taxon>
        <taxon>Rhodobacterales</taxon>
        <taxon>Roseobacteraceae</taxon>
        <taxon>Rhodalgimonas</taxon>
    </lineage>
</organism>
<dbReference type="InterPro" id="IPR014340">
    <property type="entry name" value="LptA"/>
</dbReference>
<dbReference type="NCBIfam" id="TIGR03002">
    <property type="entry name" value="outer_YhbN_LptA"/>
    <property type="match status" value="1"/>
</dbReference>
<dbReference type="InterPro" id="IPR052037">
    <property type="entry name" value="LPS_export_LptA"/>
</dbReference>
<dbReference type="GO" id="GO:0015920">
    <property type="term" value="P:lipopolysaccharide transport"/>
    <property type="evidence" value="ECO:0007669"/>
    <property type="project" value="InterPro"/>
</dbReference>
<dbReference type="Proteomes" id="UP001227162">
    <property type="component" value="Unassembled WGS sequence"/>
</dbReference>